<dbReference type="Pfam" id="PF02636">
    <property type="entry name" value="Methyltransf_28"/>
    <property type="match status" value="1"/>
</dbReference>
<dbReference type="EMBL" id="VUOD01000012">
    <property type="protein sequence ID" value="KAA2283996.1"/>
    <property type="molecule type" value="Genomic_DNA"/>
</dbReference>
<dbReference type="SUPFAM" id="SSF53335">
    <property type="entry name" value="S-adenosyl-L-methionine-dependent methyltransferases"/>
    <property type="match status" value="1"/>
</dbReference>
<evidence type="ECO:0000256" key="1">
    <source>
        <dbReference type="ARBA" id="ARBA00022603"/>
    </source>
</evidence>
<gene>
    <name evidence="3" type="ORF">F0415_11425</name>
</gene>
<dbReference type="PANTHER" id="PTHR12049">
    <property type="entry name" value="PROTEIN ARGININE METHYLTRANSFERASE NDUFAF7, MITOCHONDRIAL"/>
    <property type="match status" value="1"/>
</dbReference>
<reference evidence="3 4" key="1">
    <citation type="submission" date="2019-09" db="EMBL/GenBank/DDBJ databases">
        <title>Arenimonas chukotkensis sp. nov., a bacterium isolated from Chukotka hot spring, Arctic region, Russia.</title>
        <authorList>
            <person name="Zayulina K.S."/>
            <person name="Prokofeva M.I."/>
            <person name="Elcheninov A.G."/>
            <person name="Novikov A."/>
            <person name="Kochetkova T.V."/>
            <person name="Kublanov I.V."/>
        </authorList>
    </citation>
    <scope>NUCLEOTIDE SEQUENCE [LARGE SCALE GENOMIC DNA]</scope>
    <source>
        <strain evidence="3 4">3729k</strain>
    </source>
</reference>
<accession>A0A5B2Z725</accession>
<dbReference type="InterPro" id="IPR003788">
    <property type="entry name" value="NDUFAF7"/>
</dbReference>
<evidence type="ECO:0000313" key="4">
    <source>
        <dbReference type="Proteomes" id="UP000322165"/>
    </source>
</evidence>
<dbReference type="GO" id="GO:0035243">
    <property type="term" value="F:protein-arginine omega-N symmetric methyltransferase activity"/>
    <property type="evidence" value="ECO:0007669"/>
    <property type="project" value="TreeGrafter"/>
</dbReference>
<evidence type="ECO:0000313" key="3">
    <source>
        <dbReference type="EMBL" id="KAA2283996.1"/>
    </source>
</evidence>
<sequence>MSTALPTPGPEAQAHSDRLLALIRDQIAAAGGAIPFSRYMELALYAPGLGYYSAGARKFGAEGDFVTSPELGPSFARCVADCARQVLHQLGGQGDFLEIGGGSGAFAEAALLRLHAQEALPGRYLILEPSADLRERQRQRLQAGLPEAARARVQWLDGPLEQPWQGFLFANEVIDALPTPRFAVRGGEVFEEHVALDREGALIRVDQPADALLHAAVRHVERDLGAPLPDGYRSELLPQLPYWIQAVGGLLRDGAMVFVDYGYPRAEYYLPERSDGTLVCHHRHRAHGDPFHLPGLTDITAFVDFTALAEAGVGAGFDLAGYCAQSSFLINCGLAECLAEIEAIADPVERHRRHNEVKRLMLPGEMGERFQAMGFQRGVDIRWAFARGDLSRRL</sequence>
<proteinExistence type="predicted"/>
<keyword evidence="1 3" id="KW-0489">Methyltransferase</keyword>
<name>A0A5B2Z725_9GAMM</name>
<dbReference type="InterPro" id="IPR029063">
    <property type="entry name" value="SAM-dependent_MTases_sf"/>
</dbReference>
<organism evidence="3 4">
    <name type="scientific">Arenimonas fontis</name>
    <dbReference type="NCBI Taxonomy" id="2608255"/>
    <lineage>
        <taxon>Bacteria</taxon>
        <taxon>Pseudomonadati</taxon>
        <taxon>Pseudomonadota</taxon>
        <taxon>Gammaproteobacteria</taxon>
        <taxon>Lysobacterales</taxon>
        <taxon>Lysobacteraceae</taxon>
        <taxon>Arenimonas</taxon>
    </lineage>
</organism>
<dbReference type="Gene3D" id="3.40.50.12710">
    <property type="match status" value="1"/>
</dbReference>
<dbReference type="AlphaFoldDB" id="A0A5B2Z725"/>
<dbReference type="InterPro" id="IPR038375">
    <property type="entry name" value="NDUFAF7_sf"/>
</dbReference>
<protein>
    <submittedName>
        <fullName evidence="3">Class I SAM-dependent methyltransferase</fullName>
    </submittedName>
</protein>
<comment type="caution">
    <text evidence="3">The sequence shown here is derived from an EMBL/GenBank/DDBJ whole genome shotgun (WGS) entry which is preliminary data.</text>
</comment>
<dbReference type="PANTHER" id="PTHR12049:SF7">
    <property type="entry name" value="PROTEIN ARGININE METHYLTRANSFERASE NDUFAF7, MITOCHONDRIAL"/>
    <property type="match status" value="1"/>
</dbReference>
<keyword evidence="2 3" id="KW-0808">Transferase</keyword>
<keyword evidence="4" id="KW-1185">Reference proteome</keyword>
<reference evidence="3 4" key="2">
    <citation type="submission" date="2019-09" db="EMBL/GenBank/DDBJ databases">
        <authorList>
            <person name="Mazur A."/>
        </authorList>
    </citation>
    <scope>NUCLEOTIDE SEQUENCE [LARGE SCALE GENOMIC DNA]</scope>
    <source>
        <strain evidence="3 4">3729k</strain>
    </source>
</reference>
<dbReference type="RefSeq" id="WP_149861353.1">
    <property type="nucleotide sequence ID" value="NZ_VUOD01000012.1"/>
</dbReference>
<dbReference type="GO" id="GO:0032259">
    <property type="term" value="P:methylation"/>
    <property type="evidence" value="ECO:0007669"/>
    <property type="project" value="UniProtKB-KW"/>
</dbReference>
<evidence type="ECO:0000256" key="2">
    <source>
        <dbReference type="ARBA" id="ARBA00022679"/>
    </source>
</evidence>
<dbReference type="Proteomes" id="UP000322165">
    <property type="component" value="Unassembled WGS sequence"/>
</dbReference>